<reference evidence="2 3" key="1">
    <citation type="submission" date="2019-01" db="EMBL/GenBank/DDBJ databases">
        <authorList>
            <person name="Chen W.-M."/>
        </authorList>
    </citation>
    <scope>NUCLEOTIDE SEQUENCE [LARGE SCALE GENOMIC DNA]</scope>
    <source>
        <strain evidence="2 3">TER-1</strain>
    </source>
</reference>
<accession>A0A3S2W9Z0</accession>
<evidence type="ECO:0000313" key="3">
    <source>
        <dbReference type="Proteomes" id="UP000286997"/>
    </source>
</evidence>
<evidence type="ECO:0000256" key="1">
    <source>
        <dbReference type="SAM" id="MobiDB-lite"/>
    </source>
</evidence>
<dbReference type="InterPro" id="IPR008767">
    <property type="entry name" value="Phage_SPP1_head-tail_adaptor"/>
</dbReference>
<feature type="region of interest" description="Disordered" evidence="1">
    <location>
        <begin position="1"/>
        <end position="21"/>
    </location>
</feature>
<dbReference type="RefSeq" id="WP_127730092.1">
    <property type="nucleotide sequence ID" value="NZ_SACP01000012.1"/>
</dbReference>
<dbReference type="EMBL" id="SACP01000012">
    <property type="protein sequence ID" value="RVU17497.1"/>
    <property type="molecule type" value="Genomic_DNA"/>
</dbReference>
<dbReference type="InterPro" id="IPR038666">
    <property type="entry name" value="SSP1_head-tail_sf"/>
</dbReference>
<evidence type="ECO:0000313" key="2">
    <source>
        <dbReference type="EMBL" id="RVU17497.1"/>
    </source>
</evidence>
<dbReference type="Pfam" id="PF05521">
    <property type="entry name" value="Phage_HCP"/>
    <property type="match status" value="1"/>
</dbReference>
<name>A0A3S2W9Z0_9HYPH</name>
<comment type="caution">
    <text evidence="2">The sequence shown here is derived from an EMBL/GenBank/DDBJ whole genome shotgun (WGS) entry which is preliminary data.</text>
</comment>
<keyword evidence="3" id="KW-1185">Reference proteome</keyword>
<dbReference type="AlphaFoldDB" id="A0A3S2W9Z0"/>
<dbReference type="Gene3D" id="2.40.10.270">
    <property type="entry name" value="Bacteriophage SPP1 head-tail adaptor protein"/>
    <property type="match status" value="1"/>
</dbReference>
<dbReference type="Proteomes" id="UP000286997">
    <property type="component" value="Unassembled WGS sequence"/>
</dbReference>
<proteinExistence type="predicted"/>
<organism evidence="2 3">
    <name type="scientific">Methylobacterium oryzihabitans</name>
    <dbReference type="NCBI Taxonomy" id="2499852"/>
    <lineage>
        <taxon>Bacteria</taxon>
        <taxon>Pseudomonadati</taxon>
        <taxon>Pseudomonadota</taxon>
        <taxon>Alphaproteobacteria</taxon>
        <taxon>Hyphomicrobiales</taxon>
        <taxon>Methylobacteriaceae</taxon>
        <taxon>Methylobacterium</taxon>
    </lineage>
</organism>
<sequence length="107" mass="11553">MDPGQFDRRVTVRQRPGEGRSRGAYADAFTVWACYRPESAREAVQGGRAQTVESGTLVVRDSARMRTVSSADRVVLGGRDFAIEGVGLPDRRTGLVTLKIATTLGGQ</sequence>
<gene>
    <name evidence="2" type="ORF">EOE48_14005</name>
</gene>
<protein>
    <submittedName>
        <fullName evidence="2">Head-tail adaptor protein</fullName>
    </submittedName>
</protein>
<dbReference type="OrthoDB" id="7998779at2"/>